<dbReference type="EMBL" id="JAGTXO010000089">
    <property type="protein sequence ID" value="KAG8457021.1"/>
    <property type="molecule type" value="Genomic_DNA"/>
</dbReference>
<feature type="compositionally biased region" description="Low complexity" evidence="3">
    <location>
        <begin position="31"/>
        <end position="58"/>
    </location>
</feature>
<dbReference type="Pfam" id="PF21773">
    <property type="entry name" value="ODAD1_CC"/>
    <property type="match status" value="1"/>
</dbReference>
<dbReference type="OrthoDB" id="10651683at2759"/>
<dbReference type="AlphaFoldDB" id="A0A8J5X2Z2"/>
<feature type="coiled-coil region" evidence="2">
    <location>
        <begin position="376"/>
        <end position="410"/>
    </location>
</feature>
<proteinExistence type="predicted"/>
<keyword evidence="6" id="KW-1185">Reference proteome</keyword>
<evidence type="ECO:0000259" key="4">
    <source>
        <dbReference type="Pfam" id="PF21773"/>
    </source>
</evidence>
<evidence type="ECO:0000256" key="3">
    <source>
        <dbReference type="SAM" id="MobiDB-lite"/>
    </source>
</evidence>
<dbReference type="Proteomes" id="UP000751190">
    <property type="component" value="Unassembled WGS sequence"/>
</dbReference>
<dbReference type="PANTHER" id="PTHR21694">
    <property type="entry name" value="COILED-COIL DOMAIN-CONTAINING PROTEIN 63"/>
    <property type="match status" value="1"/>
</dbReference>
<dbReference type="InterPro" id="IPR049258">
    <property type="entry name" value="ODAD1_CC"/>
</dbReference>
<protein>
    <recommendedName>
        <fullName evidence="4">ODAD1 central coiled coil region domain-containing protein</fullName>
    </recommendedName>
</protein>
<evidence type="ECO:0000313" key="5">
    <source>
        <dbReference type="EMBL" id="KAG8457021.1"/>
    </source>
</evidence>
<reference evidence="5" key="1">
    <citation type="submission" date="2021-05" db="EMBL/GenBank/DDBJ databases">
        <title>The genome of the haptophyte Pavlova lutheri (Diacronema luteri, Pavlovales) - a model for lipid biosynthesis in eukaryotic algae.</title>
        <authorList>
            <person name="Hulatt C.J."/>
            <person name="Posewitz M.C."/>
        </authorList>
    </citation>
    <scope>NUCLEOTIDE SEQUENCE</scope>
    <source>
        <strain evidence="5">NIVA-4/92</strain>
    </source>
</reference>
<feature type="compositionally biased region" description="Low complexity" evidence="3">
    <location>
        <begin position="705"/>
        <end position="738"/>
    </location>
</feature>
<feature type="region of interest" description="Disordered" evidence="3">
    <location>
        <begin position="653"/>
        <end position="777"/>
    </location>
</feature>
<feature type="compositionally biased region" description="Basic and acidic residues" evidence="3">
    <location>
        <begin position="680"/>
        <end position="692"/>
    </location>
</feature>
<evidence type="ECO:0000256" key="2">
    <source>
        <dbReference type="SAM" id="Coils"/>
    </source>
</evidence>
<name>A0A8J5X2Z2_DIALT</name>
<feature type="domain" description="ODAD1 central coiled coil region" evidence="4">
    <location>
        <begin position="289"/>
        <end position="554"/>
    </location>
</feature>
<feature type="region of interest" description="Disordered" evidence="3">
    <location>
        <begin position="1"/>
        <end position="101"/>
    </location>
</feature>
<feature type="compositionally biased region" description="Low complexity" evidence="3">
    <location>
        <begin position="86"/>
        <end position="96"/>
    </location>
</feature>
<accession>A0A8J5X2Z2</accession>
<organism evidence="5 6">
    <name type="scientific">Diacronema lutheri</name>
    <name type="common">Unicellular marine alga</name>
    <name type="synonym">Monochrysis lutheri</name>
    <dbReference type="NCBI Taxonomy" id="2081491"/>
    <lineage>
        <taxon>Eukaryota</taxon>
        <taxon>Haptista</taxon>
        <taxon>Haptophyta</taxon>
        <taxon>Pavlovophyceae</taxon>
        <taxon>Pavlovales</taxon>
        <taxon>Pavlovaceae</taxon>
        <taxon>Diacronema</taxon>
    </lineage>
</organism>
<feature type="compositionally biased region" description="Low complexity" evidence="3">
    <location>
        <begin position="746"/>
        <end position="755"/>
    </location>
</feature>
<feature type="compositionally biased region" description="Gly residues" evidence="3">
    <location>
        <begin position="66"/>
        <end position="85"/>
    </location>
</feature>
<evidence type="ECO:0000313" key="6">
    <source>
        <dbReference type="Proteomes" id="UP000751190"/>
    </source>
</evidence>
<dbReference type="InterPro" id="IPR051876">
    <property type="entry name" value="ODA-DC/CCD"/>
</dbReference>
<dbReference type="PANTHER" id="PTHR21694:SF18">
    <property type="entry name" value="COILED-COIL DOMAIN-CONTAINING PROTEIN 63"/>
    <property type="match status" value="1"/>
</dbReference>
<comment type="caution">
    <text evidence="5">The sequence shown here is derived from an EMBL/GenBank/DDBJ whole genome shotgun (WGS) entry which is preliminary data.</text>
</comment>
<evidence type="ECO:0000256" key="1">
    <source>
        <dbReference type="ARBA" id="ARBA00023054"/>
    </source>
</evidence>
<sequence>MADDDELRGVLAADEGGEADAELFNLTSTHATNDAAENAAGRARTGARSSATSAGALAHGDDDGAYGAGAHLGGGSPGGKHGGATPGAQATGPARARVSKGLTATRFETVVNETASRARAAVDEGTEEHWNHVMKKLAPQGYQRTPVWQKRILERVLKRMTTRGPEHQPKPLTEKHAMTAEDLALSALSPDAAWPLRSGSATLPGRRTSADQQPKAATAAHAALRKRLLGRMNKVHFYTRAIQMEQLLGQDLDQDVRHRQAEVGLNLRESRGGELRAADVLARIARKERAVANRLQVVVEKANQLEADNAALIGAINDLRAERALVLAQVRRMGEKDAKMDEDMIFLSQAAHAALDQREKVKAKLVQTQRDSALEKAHKLAQLAELASKCEQLEHEFAAKQASIDEHEQSRRRVDYAAGKQRRLAQHQAETKTGFLQSQVDGWNSEFQRLQVFTGMDKVFAPGDDQTIDEITTRYLSKDQQNTSLLRYLHAQQVEVRSLEAEMKATHAASRALEKQLQHAIESDSAPVMDFDGLAQKEAEAAYRIEAQLSDLCERTAAITDGLLARAPDAGPGPLPRPPPISVATMEEHLRLHEDISAKLHAEWRHRYASSKVRTQEALFAWTQPKQQRTFESIDEIHERLVITAANAVQLGADDDDDEQERRAEKLSAYTPFSRRKVNKSRERSQIHEWARRRQPPPGQLGYTAPQSGGSASALPAAPGAPRAQPGPAGLGLAAPAAGGFGGASGPAARKPGSAPGAGSGARSGAEGTMVYVIGQS</sequence>
<gene>
    <name evidence="5" type="ORF">KFE25_014446</name>
</gene>
<keyword evidence="1 2" id="KW-0175">Coiled coil</keyword>